<evidence type="ECO:0000256" key="1">
    <source>
        <dbReference type="ARBA" id="ARBA00001971"/>
    </source>
</evidence>
<evidence type="ECO:0000313" key="11">
    <source>
        <dbReference type="EMBL" id="EEF31266.1"/>
    </source>
</evidence>
<dbReference type="Pfam" id="PF00067">
    <property type="entry name" value="p450"/>
    <property type="match status" value="1"/>
</dbReference>
<dbReference type="EC" id="1.14.13.87" evidence="11"/>
<dbReference type="PANTHER" id="PTHR47943">
    <property type="entry name" value="CYTOCHROME P450 93A3-LIKE"/>
    <property type="match status" value="1"/>
</dbReference>
<dbReference type="GO" id="GO:0016020">
    <property type="term" value="C:membrane"/>
    <property type="evidence" value="ECO:0000318"/>
    <property type="project" value="GO_Central"/>
</dbReference>
<keyword evidence="6 11" id="KW-0560">Oxidoreductase</keyword>
<evidence type="ECO:0000256" key="10">
    <source>
        <dbReference type="SAM" id="Coils"/>
    </source>
</evidence>
<gene>
    <name evidence="11" type="ORF">RCOM_0787610</name>
</gene>
<dbReference type="Proteomes" id="UP000008311">
    <property type="component" value="Unassembled WGS sequence"/>
</dbReference>
<protein>
    <submittedName>
        <fullName evidence="11">Cytochrome P450, putative</fullName>
        <ecNumber evidence="11">1.14.13.87</ecNumber>
    </submittedName>
</protein>
<keyword evidence="8" id="KW-0503">Monooxygenase</keyword>
<proteinExistence type="inferred from homology"/>
<comment type="subcellular location">
    <subcellularLocation>
        <location evidence="2">Membrane</location>
    </subcellularLocation>
</comment>
<dbReference type="SUPFAM" id="SSF48264">
    <property type="entry name" value="Cytochrome P450"/>
    <property type="match status" value="1"/>
</dbReference>
<name>B9SYN2_RICCO</name>
<evidence type="ECO:0000256" key="8">
    <source>
        <dbReference type="ARBA" id="ARBA00023033"/>
    </source>
</evidence>
<dbReference type="eggNOG" id="KOG0156">
    <property type="taxonomic scope" value="Eukaryota"/>
</dbReference>
<evidence type="ECO:0000256" key="9">
    <source>
        <dbReference type="ARBA" id="ARBA00023136"/>
    </source>
</evidence>
<keyword evidence="7" id="KW-0408">Iron</keyword>
<evidence type="ECO:0000313" key="12">
    <source>
        <dbReference type="Proteomes" id="UP000008311"/>
    </source>
</evidence>
<sequence>MILVYAILFLLSLVFLKVIFYRHHRHLPPSPLALPIIGHLHLLAPLMHQALQKLSSRHGPLMYLRLGSIHSIVVSNPEMAKEFLKTHDLTFSYRIFNQAINYLTYDAATPLAPYSSPWIFVKKLSISELLGSHTLNKFLPIRTQELHSFLRLLFEKSKTGETVNVSKEILKLTNNIISQMILSSRCSETDDADGGRVIKLVREVTEIFGEFNVSDFIWIFRNWDLQGIRRRLEDIRKRYDALLEKIIKEREEARKEKIDKRDSINGVKDFLDLMLDVVEDSKSEVQLSRDHLKGLVMVKGCCHSFAISVVLRFQVYCVGNSYIFVAPMFGYMT</sequence>
<dbReference type="STRING" id="3988.B9SYN2"/>
<evidence type="ECO:0000256" key="5">
    <source>
        <dbReference type="ARBA" id="ARBA00022723"/>
    </source>
</evidence>
<keyword evidence="12" id="KW-1185">Reference proteome</keyword>
<keyword evidence="5" id="KW-0479">Metal-binding</keyword>
<feature type="coiled-coil region" evidence="10">
    <location>
        <begin position="225"/>
        <end position="263"/>
    </location>
</feature>
<dbReference type="GO" id="GO:0005506">
    <property type="term" value="F:iron ion binding"/>
    <property type="evidence" value="ECO:0007669"/>
    <property type="project" value="InterPro"/>
</dbReference>
<evidence type="ECO:0000256" key="7">
    <source>
        <dbReference type="ARBA" id="ARBA00023004"/>
    </source>
</evidence>
<comment type="cofactor">
    <cofactor evidence="1">
        <name>heme</name>
        <dbReference type="ChEBI" id="CHEBI:30413"/>
    </cofactor>
</comment>
<evidence type="ECO:0000256" key="4">
    <source>
        <dbReference type="ARBA" id="ARBA00022617"/>
    </source>
</evidence>
<dbReference type="GO" id="GO:0016709">
    <property type="term" value="F:oxidoreductase activity, acting on paired donors, with incorporation or reduction of molecular oxygen, NAD(P)H as one donor, and incorporation of one atom of oxygen"/>
    <property type="evidence" value="ECO:0000318"/>
    <property type="project" value="GO_Central"/>
</dbReference>
<dbReference type="AlphaFoldDB" id="B9SYN2"/>
<keyword evidence="10" id="KW-0175">Coiled coil</keyword>
<keyword evidence="9" id="KW-0472">Membrane</keyword>
<reference evidence="12" key="1">
    <citation type="journal article" date="2010" name="Nat. Biotechnol.">
        <title>Draft genome sequence of the oilseed species Ricinus communis.</title>
        <authorList>
            <person name="Chan A.P."/>
            <person name="Crabtree J."/>
            <person name="Zhao Q."/>
            <person name="Lorenzi H."/>
            <person name="Orvis J."/>
            <person name="Puiu D."/>
            <person name="Melake-Berhan A."/>
            <person name="Jones K.M."/>
            <person name="Redman J."/>
            <person name="Chen G."/>
            <person name="Cahoon E.B."/>
            <person name="Gedil M."/>
            <person name="Stanke M."/>
            <person name="Haas B.J."/>
            <person name="Wortman J.R."/>
            <person name="Fraser-Liggett C.M."/>
            <person name="Ravel J."/>
            <person name="Rabinowicz P.D."/>
        </authorList>
    </citation>
    <scope>NUCLEOTIDE SEQUENCE [LARGE SCALE GENOMIC DNA]</scope>
    <source>
        <strain evidence="12">cv. Hale</strain>
    </source>
</reference>
<evidence type="ECO:0000256" key="6">
    <source>
        <dbReference type="ARBA" id="ARBA00023002"/>
    </source>
</evidence>
<accession>B9SYN2</accession>
<dbReference type="Gene3D" id="1.10.630.10">
    <property type="entry name" value="Cytochrome P450"/>
    <property type="match status" value="1"/>
</dbReference>
<comment type="similarity">
    <text evidence="3">Belongs to the cytochrome P450 family.</text>
</comment>
<dbReference type="EMBL" id="EQ974255">
    <property type="protein sequence ID" value="EEF31266.1"/>
    <property type="molecule type" value="Genomic_DNA"/>
</dbReference>
<dbReference type="InterPro" id="IPR001128">
    <property type="entry name" value="Cyt_P450"/>
</dbReference>
<keyword evidence="4" id="KW-0349">Heme</keyword>
<dbReference type="InParanoid" id="B9SYN2"/>
<organism evidence="11 12">
    <name type="scientific">Ricinus communis</name>
    <name type="common">Castor bean</name>
    <dbReference type="NCBI Taxonomy" id="3988"/>
    <lineage>
        <taxon>Eukaryota</taxon>
        <taxon>Viridiplantae</taxon>
        <taxon>Streptophyta</taxon>
        <taxon>Embryophyta</taxon>
        <taxon>Tracheophyta</taxon>
        <taxon>Spermatophyta</taxon>
        <taxon>Magnoliopsida</taxon>
        <taxon>eudicotyledons</taxon>
        <taxon>Gunneridae</taxon>
        <taxon>Pentapetalae</taxon>
        <taxon>rosids</taxon>
        <taxon>fabids</taxon>
        <taxon>Malpighiales</taxon>
        <taxon>Euphorbiaceae</taxon>
        <taxon>Acalyphoideae</taxon>
        <taxon>Acalypheae</taxon>
        <taxon>Ricinus</taxon>
    </lineage>
</organism>
<evidence type="ECO:0000256" key="2">
    <source>
        <dbReference type="ARBA" id="ARBA00004370"/>
    </source>
</evidence>
<dbReference type="InterPro" id="IPR036396">
    <property type="entry name" value="Cyt_P450_sf"/>
</dbReference>
<dbReference type="GO" id="GO:0020037">
    <property type="term" value="F:heme binding"/>
    <property type="evidence" value="ECO:0007669"/>
    <property type="project" value="InterPro"/>
</dbReference>
<dbReference type="PANTHER" id="PTHR47943:SF8">
    <property type="entry name" value="CYTOCHROME P450"/>
    <property type="match status" value="1"/>
</dbReference>
<evidence type="ECO:0000256" key="3">
    <source>
        <dbReference type="ARBA" id="ARBA00010617"/>
    </source>
</evidence>